<dbReference type="PANTHER" id="PTHR46401">
    <property type="entry name" value="GLYCOSYLTRANSFERASE WBBK-RELATED"/>
    <property type="match status" value="1"/>
</dbReference>
<organism evidence="3 6">
    <name type="scientific">Allgaiera indica</name>
    <dbReference type="NCBI Taxonomy" id="765699"/>
    <lineage>
        <taxon>Bacteria</taxon>
        <taxon>Pseudomonadati</taxon>
        <taxon>Pseudomonadota</taxon>
        <taxon>Alphaproteobacteria</taxon>
        <taxon>Rhodobacterales</taxon>
        <taxon>Paracoccaceae</taxon>
        <taxon>Allgaiera</taxon>
    </lineage>
</organism>
<evidence type="ECO:0000313" key="4">
    <source>
        <dbReference type="EMBL" id="SDW97617.1"/>
    </source>
</evidence>
<dbReference type="Proteomes" id="UP000199541">
    <property type="component" value="Unassembled WGS sequence"/>
</dbReference>
<protein>
    <submittedName>
        <fullName evidence="3">Capsular polysaccharide glycosyltransferase biosynthesis protein</fullName>
    </submittedName>
    <submittedName>
        <fullName evidence="4">Glycosyltransferase involved in cell wall bisynthesis</fullName>
    </submittedName>
</protein>
<dbReference type="Pfam" id="PF00534">
    <property type="entry name" value="Glycos_transf_1"/>
    <property type="match status" value="1"/>
</dbReference>
<evidence type="ECO:0000313" key="6">
    <source>
        <dbReference type="Proteomes" id="UP000634647"/>
    </source>
</evidence>
<dbReference type="EMBL" id="BNAB01000007">
    <property type="protein sequence ID" value="GHE01634.1"/>
    <property type="molecule type" value="Genomic_DNA"/>
</dbReference>
<dbReference type="Gene3D" id="3.40.50.2000">
    <property type="entry name" value="Glycogen Phosphorylase B"/>
    <property type="match status" value="2"/>
</dbReference>
<comment type="caution">
    <text evidence="3">The sequence shown here is derived from an EMBL/GenBank/DDBJ whole genome shotgun (WGS) entry which is preliminary data.</text>
</comment>
<evidence type="ECO:0000313" key="3">
    <source>
        <dbReference type="EMBL" id="GHE01634.1"/>
    </source>
</evidence>
<reference evidence="3" key="1">
    <citation type="journal article" date="2014" name="Int. J. Syst. Evol. Microbiol.">
        <title>Complete genome sequence of Corynebacterium casei LMG S-19264T (=DSM 44701T), isolated from a smear-ripened cheese.</title>
        <authorList>
            <consortium name="US DOE Joint Genome Institute (JGI-PGF)"/>
            <person name="Walter F."/>
            <person name="Albersmeier A."/>
            <person name="Kalinowski J."/>
            <person name="Ruckert C."/>
        </authorList>
    </citation>
    <scope>NUCLEOTIDE SEQUENCE</scope>
    <source>
        <strain evidence="3">CGMCC 1.10859</strain>
    </source>
</reference>
<dbReference type="SUPFAM" id="SSF53756">
    <property type="entry name" value="UDP-Glycosyltransferase/glycogen phosphorylase"/>
    <property type="match status" value="1"/>
</dbReference>
<keyword evidence="1" id="KW-0808">Transferase</keyword>
<evidence type="ECO:0000256" key="1">
    <source>
        <dbReference type="ARBA" id="ARBA00022679"/>
    </source>
</evidence>
<dbReference type="EMBL" id="FNOB01000008">
    <property type="protein sequence ID" value="SDW97617.1"/>
    <property type="molecule type" value="Genomic_DNA"/>
</dbReference>
<feature type="domain" description="Glycosyl transferase family 1" evidence="2">
    <location>
        <begin position="227"/>
        <end position="351"/>
    </location>
</feature>
<dbReference type="Proteomes" id="UP000634647">
    <property type="component" value="Unassembled WGS sequence"/>
</dbReference>
<reference evidence="3" key="3">
    <citation type="submission" date="2023-06" db="EMBL/GenBank/DDBJ databases">
        <authorList>
            <person name="Sun Q."/>
            <person name="Zhou Y."/>
        </authorList>
    </citation>
    <scope>NUCLEOTIDE SEQUENCE</scope>
    <source>
        <strain evidence="3">CGMCC 1.10859</strain>
    </source>
</reference>
<evidence type="ECO:0000259" key="2">
    <source>
        <dbReference type="Pfam" id="PF00534"/>
    </source>
</evidence>
<dbReference type="InterPro" id="IPR001296">
    <property type="entry name" value="Glyco_trans_1"/>
</dbReference>
<dbReference type="AlphaFoldDB" id="A0AAN4UQW3"/>
<name>A0AAN4UQW3_9RHOB</name>
<evidence type="ECO:0000313" key="5">
    <source>
        <dbReference type="Proteomes" id="UP000199541"/>
    </source>
</evidence>
<dbReference type="GO" id="GO:0016757">
    <property type="term" value="F:glycosyltransferase activity"/>
    <property type="evidence" value="ECO:0007669"/>
    <property type="project" value="InterPro"/>
</dbReference>
<dbReference type="PANTHER" id="PTHR46401:SF2">
    <property type="entry name" value="GLYCOSYLTRANSFERASE WBBK-RELATED"/>
    <property type="match status" value="1"/>
</dbReference>
<reference evidence="4 5" key="2">
    <citation type="submission" date="2016-10" db="EMBL/GenBank/DDBJ databases">
        <authorList>
            <person name="Varghese N."/>
            <person name="Submissions S."/>
        </authorList>
    </citation>
    <scope>NUCLEOTIDE SEQUENCE [LARGE SCALE GENOMIC DNA]</scope>
    <source>
        <strain evidence="4 5">DSM 24802</strain>
    </source>
</reference>
<gene>
    <name evidence="3" type="primary">wcbB</name>
    <name evidence="3" type="ORF">GCM10008024_17710</name>
    <name evidence="4" type="ORF">SAMN05444006_108179</name>
</gene>
<dbReference type="RefSeq" id="WP_035845030.1">
    <property type="nucleotide sequence ID" value="NZ_BNAB01000007.1"/>
</dbReference>
<dbReference type="CDD" id="cd03809">
    <property type="entry name" value="GT4_MtfB-like"/>
    <property type="match status" value="1"/>
</dbReference>
<keyword evidence="5" id="KW-1185">Reference proteome</keyword>
<proteinExistence type="predicted"/>
<accession>A0AAN4UQW3</accession>
<sequence length="405" mass="43189">MRLLDLSRLVARAGKGAATGVDRVEFAYLEALLARPEPLFALIRSTLGVVLLGPDGTAALRDRLGGARPWGAPDLLGRLSQRRNMPRAAAEADLRRLATGRARPSGLARLLRRHLPAGFAYLNTGHAHLSARVFDAVHAAGGRAAVLLHDTIPLDHPALSSPGMPEAFARRLAAVSRGADLVICNSNATRADAMRHFARLGRVPAIVVAPLGIDPPRPDRSALPPGLNLRPPYFVSLGTIEPRKNHALLLDVWQDFMRDPPAGGVPDLYVIGRRGWNNAALFARLEARPDHVHELGPLPDGAAAALLEGAAGLLFPSLAEGFGLPPVEAAALGVPVLCGDLAVYQETLGNYPVYADLSDRYLWRTKIEAMAAQAGPAEGTSGGVARTYPRLLTWADHFKLVLSLT</sequence>